<dbReference type="InterPro" id="IPR043128">
    <property type="entry name" value="Rev_trsase/Diguanyl_cyclase"/>
</dbReference>
<dbReference type="SUPFAM" id="SSF56672">
    <property type="entry name" value="DNA/RNA polymerases"/>
    <property type="match status" value="1"/>
</dbReference>
<dbReference type="InterPro" id="IPR043502">
    <property type="entry name" value="DNA/RNA_pol_sf"/>
</dbReference>
<dbReference type="OrthoDB" id="2286242at2759"/>
<evidence type="ECO:0000259" key="2">
    <source>
        <dbReference type="Pfam" id="PF00078"/>
    </source>
</evidence>
<dbReference type="Proteomes" id="UP001152795">
    <property type="component" value="Unassembled WGS sequence"/>
</dbReference>
<dbReference type="PANTHER" id="PTHR37984">
    <property type="entry name" value="PROTEIN CBG26694"/>
    <property type="match status" value="1"/>
</dbReference>
<sequence>MNSNRISQDRRRSPFNRTSKTSVTTCTRFGGKHDEQQKCPAIGATCHKCKKPNHYSRMCRTRTNEKNVHSHEAEASTRNSDSESNDSFFIGAIHAQDENKEWTTSLKVNNTNVMFKIDTGAECNVISKKTYEELSKTLLEKSRTKLGAFGGQKLKTTGKFTTLCTYRDKYWPIEFQVVNHEVPNILGLTTCLQLNLVKRVLTIDKKECVELTSTAREDIFEQYSDVFTGLGIEVIVDDLLIWGETREQHDERLKQALERAREAGVKLNKDKCEIGLQQVTYIGHTLSSNGLKPDVNKVEAIKTMDTPTDKAAVQRFPGMATYLAKLIPNSSQLAAPLRMLLEKNTAWHWDVQQQNSFERLKQTITNAPVLKYYDVNKHVTIQVDASPDGLGAVLLQDERPVAYASRSLTQTQRNYA</sequence>
<dbReference type="GO" id="GO:0004519">
    <property type="term" value="F:endonuclease activity"/>
    <property type="evidence" value="ECO:0007669"/>
    <property type="project" value="UniProtKB-KW"/>
</dbReference>
<dbReference type="EMBL" id="CACRXK020004819">
    <property type="protein sequence ID" value="CAB4004151.1"/>
    <property type="molecule type" value="Genomic_DNA"/>
</dbReference>
<evidence type="ECO:0000256" key="1">
    <source>
        <dbReference type="SAM" id="MobiDB-lite"/>
    </source>
</evidence>
<dbReference type="PANTHER" id="PTHR37984:SF8">
    <property type="entry name" value="CCHC-TYPE DOMAIN-CONTAINING PROTEIN"/>
    <property type="match status" value="1"/>
</dbReference>
<dbReference type="SUPFAM" id="SSF50630">
    <property type="entry name" value="Acid proteases"/>
    <property type="match status" value="1"/>
</dbReference>
<reference evidence="4" key="1">
    <citation type="submission" date="2020-04" db="EMBL/GenBank/DDBJ databases">
        <authorList>
            <person name="Alioto T."/>
            <person name="Alioto T."/>
            <person name="Gomez Garrido J."/>
        </authorList>
    </citation>
    <scope>NUCLEOTIDE SEQUENCE</scope>
    <source>
        <strain evidence="4">A484AB</strain>
    </source>
</reference>
<protein>
    <submittedName>
        <fullName evidence="4">Transposon Ty3-I Gag-Pol</fullName>
    </submittedName>
</protein>
<dbReference type="Gene3D" id="3.30.70.270">
    <property type="match status" value="2"/>
</dbReference>
<gene>
    <name evidence="4" type="ORF">PACLA_8A053185</name>
</gene>
<accession>A0A7D9E962</accession>
<evidence type="ECO:0000313" key="4">
    <source>
        <dbReference type="EMBL" id="CAB4004151.1"/>
    </source>
</evidence>
<dbReference type="InterPro" id="IPR000477">
    <property type="entry name" value="RT_dom"/>
</dbReference>
<proteinExistence type="predicted"/>
<dbReference type="GO" id="GO:0016779">
    <property type="term" value="F:nucleotidyltransferase activity"/>
    <property type="evidence" value="ECO:0007669"/>
    <property type="project" value="UniProtKB-KW"/>
</dbReference>
<feature type="domain" description="Reverse transcriptase/retrotransposon-derived protein RNase H-like" evidence="3">
    <location>
        <begin position="349"/>
        <end position="415"/>
    </location>
</feature>
<dbReference type="Pfam" id="PF00078">
    <property type="entry name" value="RVT_1"/>
    <property type="match status" value="1"/>
</dbReference>
<dbReference type="InterPro" id="IPR041577">
    <property type="entry name" value="RT_RNaseH_2"/>
</dbReference>
<feature type="region of interest" description="Disordered" evidence="1">
    <location>
        <begin position="1"/>
        <end position="22"/>
    </location>
</feature>
<dbReference type="InterPro" id="IPR021109">
    <property type="entry name" value="Peptidase_aspartic_dom_sf"/>
</dbReference>
<dbReference type="CDD" id="cd05481">
    <property type="entry name" value="retropepsin_like_LTR_1"/>
    <property type="match status" value="1"/>
</dbReference>
<keyword evidence="5" id="KW-1185">Reference proteome</keyword>
<dbReference type="Gene3D" id="2.40.70.10">
    <property type="entry name" value="Acid Proteases"/>
    <property type="match status" value="1"/>
</dbReference>
<dbReference type="AlphaFoldDB" id="A0A7D9E962"/>
<dbReference type="InterPro" id="IPR050951">
    <property type="entry name" value="Retrovirus_Pol_polyprotein"/>
</dbReference>
<feature type="compositionally biased region" description="Basic and acidic residues" evidence="1">
    <location>
        <begin position="62"/>
        <end position="75"/>
    </location>
</feature>
<comment type="caution">
    <text evidence="4">The sequence shown here is derived from an EMBL/GenBank/DDBJ whole genome shotgun (WGS) entry which is preliminary data.</text>
</comment>
<name>A0A7D9E962_PARCT</name>
<organism evidence="4 5">
    <name type="scientific">Paramuricea clavata</name>
    <name type="common">Red gorgonian</name>
    <name type="synonym">Violescent sea-whip</name>
    <dbReference type="NCBI Taxonomy" id="317549"/>
    <lineage>
        <taxon>Eukaryota</taxon>
        <taxon>Metazoa</taxon>
        <taxon>Cnidaria</taxon>
        <taxon>Anthozoa</taxon>
        <taxon>Octocorallia</taxon>
        <taxon>Malacalcyonacea</taxon>
        <taxon>Plexauridae</taxon>
        <taxon>Paramuricea</taxon>
    </lineage>
</organism>
<dbReference type="Pfam" id="PF17919">
    <property type="entry name" value="RT_RNaseH_2"/>
    <property type="match status" value="1"/>
</dbReference>
<evidence type="ECO:0000259" key="3">
    <source>
        <dbReference type="Pfam" id="PF17919"/>
    </source>
</evidence>
<dbReference type="FunFam" id="3.30.70.270:FF:000026">
    <property type="entry name" value="Transposon Ty3-G Gag-Pol polyprotein"/>
    <property type="match status" value="1"/>
</dbReference>
<feature type="domain" description="Reverse transcriptase" evidence="2">
    <location>
        <begin position="219"/>
        <end position="286"/>
    </location>
</feature>
<evidence type="ECO:0000313" key="5">
    <source>
        <dbReference type="Proteomes" id="UP001152795"/>
    </source>
</evidence>
<feature type="region of interest" description="Disordered" evidence="1">
    <location>
        <begin position="62"/>
        <end position="84"/>
    </location>
</feature>